<dbReference type="FunFam" id="3.30.70.270:FF:000026">
    <property type="entry name" value="Transposon Ty3-G Gag-Pol polyprotein"/>
    <property type="match status" value="1"/>
</dbReference>
<evidence type="ECO:0000313" key="8">
    <source>
        <dbReference type="Proteomes" id="UP001314205"/>
    </source>
</evidence>
<evidence type="ECO:0000256" key="4">
    <source>
        <dbReference type="ARBA" id="ARBA00022918"/>
    </source>
</evidence>
<dbReference type="SUPFAM" id="SSF56672">
    <property type="entry name" value="DNA/RNA polymerases"/>
    <property type="match status" value="1"/>
</dbReference>
<evidence type="ECO:0000256" key="2">
    <source>
        <dbReference type="ARBA" id="ARBA00022722"/>
    </source>
</evidence>
<accession>A0AAV1KQ42</accession>
<evidence type="ECO:0000259" key="5">
    <source>
        <dbReference type="Pfam" id="PF00078"/>
    </source>
</evidence>
<evidence type="ECO:0000256" key="3">
    <source>
        <dbReference type="ARBA" id="ARBA00022759"/>
    </source>
</evidence>
<keyword evidence="1" id="KW-0808">Transferase</keyword>
<comment type="caution">
    <text evidence="7">The sequence shown here is derived from an EMBL/GenBank/DDBJ whole genome shotgun (WGS) entry which is preliminary data.</text>
</comment>
<feature type="domain" description="Reverse transcriptase" evidence="5">
    <location>
        <begin position="25"/>
        <end position="77"/>
    </location>
</feature>
<keyword evidence="2" id="KW-0540">Nuclease</keyword>
<dbReference type="InterPro" id="IPR050951">
    <property type="entry name" value="Retrovirus_Pol_polyprotein"/>
</dbReference>
<keyword evidence="1" id="KW-0548">Nucleotidyltransferase</keyword>
<keyword evidence="3" id="KW-0378">Hydrolase</keyword>
<dbReference type="PANTHER" id="PTHR37984:SF8">
    <property type="entry name" value="CCHC-TYPE DOMAIN-CONTAINING PROTEIN"/>
    <property type="match status" value="1"/>
</dbReference>
<dbReference type="InterPro" id="IPR043128">
    <property type="entry name" value="Rev_trsase/Diguanyl_cyclase"/>
</dbReference>
<name>A0AAV1KQ42_9NEOP</name>
<keyword evidence="3" id="KW-0255">Endonuclease</keyword>
<evidence type="ECO:0000259" key="6">
    <source>
        <dbReference type="Pfam" id="PF17919"/>
    </source>
</evidence>
<dbReference type="GO" id="GO:0003964">
    <property type="term" value="F:RNA-directed DNA polymerase activity"/>
    <property type="evidence" value="ECO:0007669"/>
    <property type="project" value="UniProtKB-KW"/>
</dbReference>
<evidence type="ECO:0008006" key="9">
    <source>
        <dbReference type="Google" id="ProtNLM"/>
    </source>
</evidence>
<keyword evidence="8" id="KW-1185">Reference proteome</keyword>
<feature type="domain" description="Reverse transcriptase/retrotransposon-derived protein RNase H-like" evidence="6">
    <location>
        <begin position="140"/>
        <end position="231"/>
    </location>
</feature>
<dbReference type="EMBL" id="CAVLGL010000079">
    <property type="protein sequence ID" value="CAK1585173.1"/>
    <property type="molecule type" value="Genomic_DNA"/>
</dbReference>
<dbReference type="Gene3D" id="3.30.70.270">
    <property type="match status" value="2"/>
</dbReference>
<dbReference type="PANTHER" id="PTHR37984">
    <property type="entry name" value="PROTEIN CBG26694"/>
    <property type="match status" value="1"/>
</dbReference>
<dbReference type="CDD" id="cd09274">
    <property type="entry name" value="RNase_HI_RT_Ty3"/>
    <property type="match status" value="1"/>
</dbReference>
<dbReference type="GO" id="GO:0004519">
    <property type="term" value="F:endonuclease activity"/>
    <property type="evidence" value="ECO:0007669"/>
    <property type="project" value="UniProtKB-KW"/>
</dbReference>
<protein>
    <recommendedName>
        <fullName evidence="9">Reverse transcriptase domain-containing protein</fullName>
    </recommendedName>
</protein>
<reference evidence="7 8" key="1">
    <citation type="submission" date="2023-11" db="EMBL/GenBank/DDBJ databases">
        <authorList>
            <person name="Hedman E."/>
            <person name="Englund M."/>
            <person name="Stromberg M."/>
            <person name="Nyberg Akerstrom W."/>
            <person name="Nylinder S."/>
            <person name="Jareborg N."/>
            <person name="Kallberg Y."/>
            <person name="Kronander E."/>
        </authorList>
    </citation>
    <scope>NUCLEOTIDE SEQUENCE [LARGE SCALE GENOMIC DNA]</scope>
</reference>
<dbReference type="AlphaFoldDB" id="A0AAV1KQ42"/>
<proteinExistence type="predicted"/>
<evidence type="ECO:0000256" key="1">
    <source>
        <dbReference type="ARBA" id="ARBA00022695"/>
    </source>
</evidence>
<evidence type="ECO:0000313" key="7">
    <source>
        <dbReference type="EMBL" id="CAK1585173.1"/>
    </source>
</evidence>
<dbReference type="Pfam" id="PF00078">
    <property type="entry name" value="RVT_1"/>
    <property type="match status" value="1"/>
</dbReference>
<organism evidence="7 8">
    <name type="scientific">Parnassius mnemosyne</name>
    <name type="common">clouded apollo</name>
    <dbReference type="NCBI Taxonomy" id="213953"/>
    <lineage>
        <taxon>Eukaryota</taxon>
        <taxon>Metazoa</taxon>
        <taxon>Ecdysozoa</taxon>
        <taxon>Arthropoda</taxon>
        <taxon>Hexapoda</taxon>
        <taxon>Insecta</taxon>
        <taxon>Pterygota</taxon>
        <taxon>Neoptera</taxon>
        <taxon>Endopterygota</taxon>
        <taxon>Lepidoptera</taxon>
        <taxon>Glossata</taxon>
        <taxon>Ditrysia</taxon>
        <taxon>Papilionoidea</taxon>
        <taxon>Papilionidae</taxon>
        <taxon>Parnassiinae</taxon>
        <taxon>Parnassini</taxon>
        <taxon>Parnassius</taxon>
        <taxon>Driopa</taxon>
    </lineage>
</organism>
<dbReference type="Proteomes" id="UP001314205">
    <property type="component" value="Unassembled WGS sequence"/>
</dbReference>
<dbReference type="InterPro" id="IPR041577">
    <property type="entry name" value="RT_RNaseH_2"/>
</dbReference>
<dbReference type="Pfam" id="PF17919">
    <property type="entry name" value="RT_RNaseH_2"/>
    <property type="match status" value="1"/>
</dbReference>
<dbReference type="InterPro" id="IPR000477">
    <property type="entry name" value="RT_dom"/>
</dbReference>
<dbReference type="FunFam" id="3.30.70.270:FF:000003">
    <property type="entry name" value="Transposon Ty3-G Gag-Pol polyprotein"/>
    <property type="match status" value="1"/>
</dbReference>
<sequence length="263" mass="30545">MAYARHQRCFIKKIYENFDDLDGVCTYDDLLIYGSSKKEHDERLKLVLDRCRKVNLKLNKNKCKFGLEEIRYLGHRITKKGLYPDNSHITAITNMPKPRNKKDVERLLGLITYVGAFIPNLSDKTLLLRELLKKETEWHWDERHDECLKVIKQCLSKPPVLRYYDLDLPITISVDANKSGLGACLMQNGMPGCYASKSLSKAEQRYAQIEKELHACVFACERFHAYIYGRTDVVIETDHKPLVSIIKKPIVDSPSRLQRMLLK</sequence>
<dbReference type="FunFam" id="3.10.20.370:FF:000001">
    <property type="entry name" value="Retrovirus-related Pol polyprotein from transposon 17.6-like protein"/>
    <property type="match status" value="1"/>
</dbReference>
<gene>
    <name evidence="7" type="ORF">PARMNEM_LOCUS6301</name>
</gene>
<dbReference type="InterPro" id="IPR043502">
    <property type="entry name" value="DNA/RNA_pol_sf"/>
</dbReference>
<keyword evidence="4" id="KW-0695">RNA-directed DNA polymerase</keyword>